<proteinExistence type="predicted"/>
<sequence>MRMIWNKGHRIRASDKNLGRLGSSYGKCVSHIKAVKLAIHRTMHRMKNPKNKFRD</sequence>
<protein>
    <submittedName>
        <fullName evidence="1">Uncharacterized protein</fullName>
    </submittedName>
</protein>
<gene>
    <name evidence="1" type="ORF">Aargi30884_07660</name>
</gene>
<reference evidence="2" key="1">
    <citation type="submission" date="2019-05" db="EMBL/GenBank/DDBJ databases">
        <title>Complete genome sequencing of Absiella argi strain JCM 30884.</title>
        <authorList>
            <person name="Sakamoto M."/>
            <person name="Murakami T."/>
            <person name="Mori H."/>
        </authorList>
    </citation>
    <scope>NUCLEOTIDE SEQUENCE [LARGE SCALE GENOMIC DNA]</scope>
    <source>
        <strain evidence="2">JCM 30884</strain>
    </source>
</reference>
<dbReference type="KEGG" id="aarg:Aargi30884_07660"/>
<dbReference type="EMBL" id="AP019695">
    <property type="protein sequence ID" value="BBK21863.1"/>
    <property type="molecule type" value="Genomic_DNA"/>
</dbReference>
<evidence type="ECO:0000313" key="1">
    <source>
        <dbReference type="EMBL" id="BBK21863.1"/>
    </source>
</evidence>
<accession>A0A6N4TGF9</accession>
<dbReference type="Proteomes" id="UP000464754">
    <property type="component" value="Chromosome"/>
</dbReference>
<dbReference type="AlphaFoldDB" id="A0A6N4TGF9"/>
<name>A0A6N4TGF9_9FIRM</name>
<dbReference type="RefSeq" id="WP_163051560.1">
    <property type="nucleotide sequence ID" value="NZ_AP019695.1"/>
</dbReference>
<keyword evidence="2" id="KW-1185">Reference proteome</keyword>
<organism evidence="1 2">
    <name type="scientific">Amedibacterium intestinale</name>
    <dbReference type="NCBI Taxonomy" id="2583452"/>
    <lineage>
        <taxon>Bacteria</taxon>
        <taxon>Bacillati</taxon>
        <taxon>Bacillota</taxon>
        <taxon>Erysipelotrichia</taxon>
        <taxon>Erysipelotrichales</taxon>
        <taxon>Erysipelotrichaceae</taxon>
        <taxon>Amedibacterium</taxon>
    </lineage>
</organism>
<evidence type="ECO:0000313" key="2">
    <source>
        <dbReference type="Proteomes" id="UP000464754"/>
    </source>
</evidence>